<feature type="domain" description="ABC3 transporter permease C-terminal" evidence="7">
    <location>
        <begin position="2670"/>
        <end position="2787"/>
    </location>
</feature>
<feature type="transmembrane region" description="Helical" evidence="6">
    <location>
        <begin position="1891"/>
        <end position="1911"/>
    </location>
</feature>
<feature type="transmembrane region" description="Helical" evidence="6">
    <location>
        <begin position="1932"/>
        <end position="1957"/>
    </location>
</feature>
<feature type="domain" description="ABC3 transporter permease C-terminal" evidence="7">
    <location>
        <begin position="1895"/>
        <end position="2012"/>
    </location>
</feature>
<keyword evidence="2" id="KW-1003">Cell membrane</keyword>
<evidence type="ECO:0000256" key="2">
    <source>
        <dbReference type="ARBA" id="ARBA00022475"/>
    </source>
</evidence>
<dbReference type="InterPro" id="IPR038766">
    <property type="entry name" value="Membrane_comp_ABC_pdt"/>
</dbReference>
<keyword evidence="5 6" id="KW-0472">Membrane</keyword>
<feature type="transmembrane region" description="Helical" evidence="6">
    <location>
        <begin position="2055"/>
        <end position="2076"/>
    </location>
</feature>
<keyword evidence="3 6" id="KW-0812">Transmembrane</keyword>
<gene>
    <name evidence="8" type="ORF">MHSN_00330</name>
</gene>
<reference evidence="8 9" key="1">
    <citation type="submission" date="2014-06" db="EMBL/GenBank/DDBJ databases">
        <title>The Whole Genome Sequence of Mycoplasma hyosynoviae strain ATCC 27095.</title>
        <authorList>
            <person name="Calcutt M.J."/>
            <person name="Foecking M.F."/>
        </authorList>
    </citation>
    <scope>NUCLEOTIDE SEQUENCE [LARGE SCALE GENOMIC DNA]</scope>
    <source>
        <strain evidence="8 9">M60</strain>
    </source>
</reference>
<dbReference type="GO" id="GO:0005886">
    <property type="term" value="C:plasma membrane"/>
    <property type="evidence" value="ECO:0007669"/>
    <property type="project" value="UniProtKB-SubCell"/>
</dbReference>
<protein>
    <recommendedName>
        <fullName evidence="7">ABC3 transporter permease C-terminal domain-containing protein</fullName>
    </recommendedName>
</protein>
<sequence>MKRLFKEVFKSLAKNKIVVICLTILIFLTSGIFTLFFDIKTSYSKTINSYETISRLHDLTVDLDINSTGKIPNGGFDQIDAENKKTNTPITFAYSGNGEQRYMLSFPKDSENYIKVNSINGWNSGSDKYIRTEDFITFYYSNLNNFRITDFIPNGTDEKAKLNEVIKFKNDSDKTKFRIYKKVGDKFEIETNEIKAEKTDEFTFKHDLKLNDLVKVVYSAKEEGLYVINPHTIFLNIKDKKASLKIGDYEEWKREGQVAYIKGEDVLKALNFEKRDDKWYFKVGSQTDASIKLASGYTTTEGNINGNDAIQSNFKLEKFEDSLVQSFKNSEVQYQKLDKDNSFKYSFPKEWIRKITKKNYFKWHRFKMNWNEINDEEKSNWKGAYFKYIVNLKKYDPELYESLKYFSIWKKETQTTYITGKEIDEDKPGKVQTEEATFSEKKDEFVNIAFEKAWTGKSLDILSKHNWITGNSYNSIIDIEKAINPSFDSTINKDSQTLEVNKKLYEKITDNNEFKNKISFVREGSSNFAKKLILEEIQKSVGEKNLGLRQTLTVETVDEVTSQKNAFHFINAGDENEKVNGIKLNVGKLKEEQLSKTVLNSSISEKLSDSFILKPTDKNIEKKIPSVYTKEIIKAILENNFTPNFKYFVADIRFEDYYDYYPNTEILRKVPSGKIVVLTNTNDEQKDNVTILGAIAMPKKDSYVLLTQNKINEHSNYKVWKKVNLNNKKDYLSLNDVYNYMVNNSLTIKGEIGENGWVWTNQQFKNFYTFPVAFGSINNEYTNDIIQNRTIEKLAFAIKKIIIDTDASKLFSEDTINTVFYNLKKAVEDNSYHSLLALAKNNNALLTKVLFDFLNNVIKNVSAESPHNYQFVNMNGNIFVKNLFNYIISYFEKQYIQSASTDEERDRILVEQIENITRIFGVNLNVIPFINMSLLEVMKVIKSKRVIFSFLKNLINSIDFENFSNNIQKWYKEHPYFPLTEVNLEYWNLSVHKIASAFFASVDNSKFKYAIKSLISEIDFNTILNPNSETSLYKKWEDVHKKNNTFVQADADGLKSFFKRLSAKKVEDGTPDPDYYKNINDGINELIDNLSVTKFATALEERLKQSRKTYQVEANGKVYSNFNVEILENSDYLASFISGLTSENEDNITGKISNFQSAIIKLFNLSDEVETISQTLKIKIPKKSDSKISLLDIPSLLKLNITSPNSQPSQEIDIFNQEQISNILTKITYAKNNNQKLDLTEKEIDFLKTTVLATDSDLTNIIEIERKVATYKNFVSKLALKNYKNIDPATGKWLYGFDENAKEIASYSDLSYYSALINDKANVQDKELLKTLHSALAKFLVPYLMKDGDASMIKNTLNLYSLWIKLAYELNELSTIEQKIIKNPETQKPEVITIKNKKLTYSQIKDILLEFMEMSSKEDISKIFSNYDAVIDKIPGIGILGAGTEYQSKTLQIALAHAETSKLATQFQGLFETNSTIKQYFDELVSKKKISAEVVEDWKKILLKHRYEVVYNLGYIASSSLMPTNYIEALKTFISTFMVTESTNQNNALKPLVANDYEFDILYNITLSNAKLPRSLSLINFPGAALNPLTSLSFPQLLMSYALSNEPNKGNVAEIVKKLFNNLSGLSVDQIKESIIPLFDKFILNKSQLEEKSDNNVDLDISWMNYAFSEKLKDKNGGDLIIYDINVSKIAKTFVDKLIEPITIYNYITYTDAGSYLAKVNYGYLNTNKKSVYTGDLSEYIKNPIEMARFIASVDDKYKIKINTLEYLIIGADMTADYLYPVVNEENLQVDTKHQALLYVNQKGFDRIYSAYPTFAIKEYALVKSPTDRKGRFLKEKNPTELRNKFNSFIENVTKTSNKKAFLQNETNFLHPERVIRVVTIRKIVDIIKNATIYLVTLLIVLVSLIIFFIIKRYIESKNKVIGILRAQGYKVSEIAFAFSSFGWIPTIVGCFAGYIAGLSVQLKIMKIFSSYWTLENQPIPFNFLSMIITIVLPLIAVTLLIFLITLISLRTKAIELISGLAEVNVSKIAQKISSLFRRASIKTKFIISMAINNFWKMLSLFIAFSVTALISMFFLSSNNVFNKSIERTYEHRNYKYKLNLETPTVEGGPYVTYNKDELHKYLYVPNDLAGGASSSNSSQLDYDNPNFLRPGGNFNTDVIINKFDPVVLTKSSLDLLMDLSVEISPWDITYANMPETQRARVIQIFKRVSEKMQDTQNLFKSNSSTSYQGLIAVKDKEKYLADLKAGKQEDLNNRASFFIFSKSGTGHSNDIEKDELRQFNYVEWDANIKEYLKPIRVSTSAFRQEYRDFLIKAYKKIDMNDFFVSFGGIYWNDSTNEKYSHAASKINGKEYKIYGYYPNSKYIRLIDSKGNDLSKLLANISWKPGEPIPVVINLVSQKVLGLSLDGVYDFELLNHTDRFIYKSLKVQKPNTNLKFRVVGMSNTYINTEFVSRKDIIDSILGFDILSKRLQDARKDELNSLYALFPDQKEKMLQQWKRKYEAFNGVLSNDSSPVQTIDTLTTYSSLGFWGAASSFDVHNSSDEAIWNFFRRIFISNPKEKYVSVYEHIVNSYKDSYKDSGRDISFSYEDKVTNLLGISPSELEDIRKMSNPDPKMSKLAREILKTFFEDSKESIYGKDIMYGASFNVDSKDIEVGFISGISSTVNSILTLLIIFALIISIIILIVITNIMITSSLKAVATFSILGYTNNEKIALFFSNFIPTIVFAVIAMIPMTYALISIFNKFMLTTSQTVLPLSLSISTIILSVSLCLIVFAITSLITWKVLNKEKPIEVLKGK</sequence>
<comment type="subcellular location">
    <subcellularLocation>
        <location evidence="1">Cell membrane</location>
        <topology evidence="1">Multi-pass membrane protein</topology>
    </subcellularLocation>
</comment>
<dbReference type="KEGG" id="mhyv:MHSN_00330"/>
<feature type="transmembrane region" description="Helical" evidence="6">
    <location>
        <begin position="2758"/>
        <end position="2781"/>
    </location>
</feature>
<feature type="transmembrane region" description="Helical" evidence="6">
    <location>
        <begin position="2667"/>
        <end position="2691"/>
    </location>
</feature>
<evidence type="ECO:0000256" key="3">
    <source>
        <dbReference type="ARBA" id="ARBA00022692"/>
    </source>
</evidence>
<evidence type="ECO:0000259" key="7">
    <source>
        <dbReference type="Pfam" id="PF02687"/>
    </source>
</evidence>
<evidence type="ECO:0000313" key="9">
    <source>
        <dbReference type="Proteomes" id="UP000264882"/>
    </source>
</evidence>
<evidence type="ECO:0000313" key="8">
    <source>
        <dbReference type="EMBL" id="ASI53669.1"/>
    </source>
</evidence>
<feature type="transmembrane region" description="Helical" evidence="6">
    <location>
        <begin position="12"/>
        <end position="37"/>
    </location>
</feature>
<dbReference type="PANTHER" id="PTHR30287:SF2">
    <property type="entry name" value="BLL1001 PROTEIN"/>
    <property type="match status" value="1"/>
</dbReference>
<keyword evidence="4 6" id="KW-1133">Transmembrane helix</keyword>
<evidence type="ECO:0000256" key="1">
    <source>
        <dbReference type="ARBA" id="ARBA00004651"/>
    </source>
</evidence>
<evidence type="ECO:0000256" key="4">
    <source>
        <dbReference type="ARBA" id="ARBA00022989"/>
    </source>
</evidence>
<organism evidence="8 9">
    <name type="scientific">Metamycoplasma hyosynoviae</name>
    <dbReference type="NCBI Taxonomy" id="29559"/>
    <lineage>
        <taxon>Bacteria</taxon>
        <taxon>Bacillati</taxon>
        <taxon>Mycoplasmatota</taxon>
        <taxon>Mycoplasmoidales</taxon>
        <taxon>Metamycoplasmataceae</taxon>
        <taxon>Metamycoplasma</taxon>
    </lineage>
</organism>
<evidence type="ECO:0000256" key="5">
    <source>
        <dbReference type="ARBA" id="ARBA00023136"/>
    </source>
</evidence>
<dbReference type="EMBL" id="CP008748">
    <property type="protein sequence ID" value="ASI53669.1"/>
    <property type="molecule type" value="Genomic_DNA"/>
</dbReference>
<keyword evidence="9" id="KW-1185">Reference proteome</keyword>
<evidence type="ECO:0000256" key="6">
    <source>
        <dbReference type="SAM" id="Phobius"/>
    </source>
</evidence>
<accession>A0A4P1QFW3</accession>
<dbReference type="InterPro" id="IPR003838">
    <property type="entry name" value="ABC3_permease_C"/>
</dbReference>
<name>A0A4P1QFW3_9BACT</name>
<dbReference type="RefSeq" id="WP_119863655.1">
    <property type="nucleotide sequence ID" value="NZ_CP008748.1"/>
</dbReference>
<feature type="transmembrane region" description="Helical" evidence="6">
    <location>
        <begin position="1984"/>
        <end position="2010"/>
    </location>
</feature>
<dbReference type="Proteomes" id="UP000264882">
    <property type="component" value="Chromosome"/>
</dbReference>
<feature type="transmembrane region" description="Helical" evidence="6">
    <location>
        <begin position="2712"/>
        <end position="2738"/>
    </location>
</feature>
<dbReference type="Pfam" id="PF02687">
    <property type="entry name" value="FtsX"/>
    <property type="match status" value="2"/>
</dbReference>
<proteinExistence type="predicted"/>
<dbReference type="PANTHER" id="PTHR30287">
    <property type="entry name" value="MEMBRANE COMPONENT OF PREDICTED ABC SUPERFAMILY METABOLITE UPTAKE TRANSPORTER"/>
    <property type="match status" value="1"/>
</dbReference>